<dbReference type="InterPro" id="IPR050769">
    <property type="entry name" value="NAT_camello-type"/>
</dbReference>
<proteinExistence type="predicted"/>
<dbReference type="OrthoDB" id="5419426at2"/>
<dbReference type="Gene3D" id="3.40.630.30">
    <property type="match status" value="1"/>
</dbReference>
<evidence type="ECO:0000313" key="4">
    <source>
        <dbReference type="Proteomes" id="UP000095256"/>
    </source>
</evidence>
<protein>
    <submittedName>
        <fullName evidence="3">GNAT family N-acetyltransferase</fullName>
    </submittedName>
</protein>
<accession>A0A1E5L1H7</accession>
<dbReference type="Proteomes" id="UP000095256">
    <property type="component" value="Unassembled WGS sequence"/>
</dbReference>
<dbReference type="CDD" id="cd04301">
    <property type="entry name" value="NAT_SF"/>
    <property type="match status" value="1"/>
</dbReference>
<evidence type="ECO:0000313" key="3">
    <source>
        <dbReference type="EMBL" id="OEH83965.1"/>
    </source>
</evidence>
<gene>
    <name evidence="3" type="ORF">BCR26_00380</name>
</gene>
<reference evidence="3 4" key="1">
    <citation type="submission" date="2016-09" db="EMBL/GenBank/DDBJ databases">
        <authorList>
            <person name="Capua I."/>
            <person name="De Benedictis P."/>
            <person name="Joannis T."/>
            <person name="Lombin L.H."/>
            <person name="Cattoli G."/>
        </authorList>
    </citation>
    <scope>NUCLEOTIDE SEQUENCE [LARGE SCALE GENOMIC DNA]</scope>
    <source>
        <strain evidence="3 4">LMG 25899</strain>
    </source>
</reference>
<dbReference type="GO" id="GO:0008080">
    <property type="term" value="F:N-acetyltransferase activity"/>
    <property type="evidence" value="ECO:0007669"/>
    <property type="project" value="InterPro"/>
</dbReference>
<dbReference type="EMBL" id="MIEK01000001">
    <property type="protein sequence ID" value="OEH83965.1"/>
    <property type="molecule type" value="Genomic_DNA"/>
</dbReference>
<evidence type="ECO:0000259" key="2">
    <source>
        <dbReference type="PROSITE" id="PS51186"/>
    </source>
</evidence>
<dbReference type="STRING" id="762845.BCR26_00380"/>
<keyword evidence="4" id="KW-1185">Reference proteome</keyword>
<feature type="domain" description="N-acetyltransferase" evidence="2">
    <location>
        <begin position="1"/>
        <end position="158"/>
    </location>
</feature>
<keyword evidence="1 3" id="KW-0808">Transferase</keyword>
<evidence type="ECO:0000256" key="1">
    <source>
        <dbReference type="ARBA" id="ARBA00022679"/>
    </source>
</evidence>
<dbReference type="RefSeq" id="WP_069696976.1">
    <property type="nucleotide sequence ID" value="NZ_JBHRXB010000001.1"/>
</dbReference>
<dbReference type="AlphaFoldDB" id="A0A1E5L1H7"/>
<dbReference type="InterPro" id="IPR000182">
    <property type="entry name" value="GNAT_dom"/>
</dbReference>
<name>A0A1E5L1H7_9ENTE</name>
<sequence length="161" mass="18460">MLIREIQEKDNQVIQMIIQQSLKSFDLAIPGTAYFDPQLANLAGYYQQLPNGNYWVVEENGQILGGCGIGPFDEEKGICELQKIYLTPESQGKGVAKKLMNKALAYAEEHYDFCYLETMKRMEKANKLYQSFGFQQLAEPLKGSEHSAMECWYLKKLKENN</sequence>
<dbReference type="PROSITE" id="PS51186">
    <property type="entry name" value="GNAT"/>
    <property type="match status" value="1"/>
</dbReference>
<dbReference type="InterPro" id="IPR016181">
    <property type="entry name" value="Acyl_CoA_acyltransferase"/>
</dbReference>
<comment type="caution">
    <text evidence="3">The sequence shown here is derived from an EMBL/GenBank/DDBJ whole genome shotgun (WGS) entry which is preliminary data.</text>
</comment>
<organism evidence="3 4">
    <name type="scientific">Enterococcus rivorum</name>
    <dbReference type="NCBI Taxonomy" id="762845"/>
    <lineage>
        <taxon>Bacteria</taxon>
        <taxon>Bacillati</taxon>
        <taxon>Bacillota</taxon>
        <taxon>Bacilli</taxon>
        <taxon>Lactobacillales</taxon>
        <taxon>Enterococcaceae</taxon>
        <taxon>Enterococcus</taxon>
    </lineage>
</organism>
<dbReference type="Pfam" id="PF00583">
    <property type="entry name" value="Acetyltransf_1"/>
    <property type="match status" value="1"/>
</dbReference>
<dbReference type="SUPFAM" id="SSF55729">
    <property type="entry name" value="Acyl-CoA N-acyltransferases (Nat)"/>
    <property type="match status" value="1"/>
</dbReference>
<dbReference type="PANTHER" id="PTHR13947:SF37">
    <property type="entry name" value="LD18367P"/>
    <property type="match status" value="1"/>
</dbReference>
<dbReference type="PANTHER" id="PTHR13947">
    <property type="entry name" value="GNAT FAMILY N-ACETYLTRANSFERASE"/>
    <property type="match status" value="1"/>
</dbReference>